<feature type="domain" description="Laminin G" evidence="19">
    <location>
        <begin position="546"/>
        <end position="696"/>
    </location>
</feature>
<dbReference type="PROSITE" id="PS50022">
    <property type="entry name" value="FA58C_3"/>
    <property type="match status" value="1"/>
</dbReference>
<dbReference type="Pfam" id="PF22624">
    <property type="entry name" value="AASDHPPT_N"/>
    <property type="match status" value="1"/>
</dbReference>
<evidence type="ECO:0000256" key="10">
    <source>
        <dbReference type="ARBA" id="ARBA00023136"/>
    </source>
</evidence>
<dbReference type="PROSITE" id="PS50026">
    <property type="entry name" value="EGF_3"/>
    <property type="match status" value="2"/>
</dbReference>
<feature type="domain" description="Laminin G" evidence="19">
    <location>
        <begin position="357"/>
        <end position="538"/>
    </location>
</feature>
<reference evidence="21" key="3">
    <citation type="submission" date="2019-06" db="EMBL/GenBank/DDBJ databases">
        <authorList>
            <person name="Poynton C."/>
            <person name="Hasenbein S."/>
            <person name="Benoit J.B."/>
            <person name="Sepulveda M.S."/>
            <person name="Poelchau M.F."/>
            <person name="Murali S.C."/>
            <person name="Chen S."/>
            <person name="Glastad K.M."/>
            <person name="Werren J.H."/>
            <person name="Vineis J.H."/>
            <person name="Bowen J.L."/>
            <person name="Friedrich M."/>
            <person name="Jones J."/>
            <person name="Robertson H.M."/>
            <person name="Feyereisen R."/>
            <person name="Mechler-Hickson A."/>
            <person name="Mathers N."/>
            <person name="Lee C.E."/>
            <person name="Colbourne J.K."/>
            <person name="Biales A."/>
            <person name="Johnston J.S."/>
            <person name="Wellborn G.A."/>
            <person name="Rosendale A.J."/>
            <person name="Cridge A.G."/>
            <person name="Munoz-Torres M.C."/>
            <person name="Bain P.A."/>
            <person name="Manny A.R."/>
            <person name="Major K.M."/>
            <person name="Lambert F.N."/>
            <person name="Vulpe C.D."/>
            <person name="Tuck P."/>
            <person name="Blalock B.J."/>
            <person name="Lin Y.-Y."/>
            <person name="Smith M.E."/>
            <person name="Ochoa-Acuna H."/>
            <person name="Chen M.-J.M."/>
            <person name="Childers C.P."/>
            <person name="Qu J."/>
            <person name="Dugan S."/>
            <person name="Lee S.L."/>
            <person name="Chao H."/>
            <person name="Dinh H."/>
            <person name="Han Y."/>
            <person name="Doddapaneni H."/>
            <person name="Worley K.C."/>
            <person name="Muzny D.M."/>
            <person name="Gibbs R.A."/>
            <person name="Richards S."/>
        </authorList>
    </citation>
    <scope>NUCLEOTIDE SEQUENCE</scope>
    <source>
        <strain evidence="21">HAZT.00-mixed</strain>
        <tissue evidence="21">Whole organism</tissue>
    </source>
</reference>
<dbReference type="CDD" id="cd00110">
    <property type="entry name" value="LamG"/>
    <property type="match status" value="4"/>
</dbReference>
<evidence type="ECO:0000256" key="7">
    <source>
        <dbReference type="ARBA" id="ARBA00022692"/>
    </source>
</evidence>
<dbReference type="EMBL" id="JQDR03005782">
    <property type="protein sequence ID" value="KAA0201198.1"/>
    <property type="molecule type" value="Genomic_DNA"/>
</dbReference>
<feature type="domain" description="F5/8 type C" evidence="18">
    <location>
        <begin position="251"/>
        <end position="346"/>
    </location>
</feature>
<comment type="caution">
    <text evidence="16">Lacks conserved residue(s) required for the propagation of feature annotation.</text>
</comment>
<dbReference type="Proteomes" id="UP000711488">
    <property type="component" value="Unassembled WGS sequence"/>
</dbReference>
<dbReference type="CDD" id="cd00057">
    <property type="entry name" value="FA58C"/>
    <property type="match status" value="1"/>
</dbReference>
<evidence type="ECO:0000256" key="6">
    <source>
        <dbReference type="ARBA" id="ARBA00022679"/>
    </source>
</evidence>
<evidence type="ECO:0000256" key="15">
    <source>
        <dbReference type="ARBA" id="ARBA00048794"/>
    </source>
</evidence>
<dbReference type="Gene3D" id="2.60.120.200">
    <property type="match status" value="4"/>
</dbReference>
<evidence type="ECO:0000256" key="9">
    <source>
        <dbReference type="ARBA" id="ARBA00022989"/>
    </source>
</evidence>
<dbReference type="PROSITE" id="PS50025">
    <property type="entry name" value="LAM_G_DOMAIN"/>
    <property type="match status" value="4"/>
</dbReference>
<feature type="transmembrane region" description="Helical" evidence="17">
    <location>
        <begin position="1392"/>
        <end position="1417"/>
    </location>
</feature>
<dbReference type="InterPro" id="IPR013320">
    <property type="entry name" value="ConA-like_dom_sf"/>
</dbReference>
<dbReference type="SUPFAM" id="SSF49785">
    <property type="entry name" value="Galactose-binding domain-like"/>
    <property type="match status" value="2"/>
</dbReference>
<evidence type="ECO:0000256" key="5">
    <source>
        <dbReference type="ARBA" id="ARBA00022536"/>
    </source>
</evidence>
<dbReference type="SMART" id="SM00282">
    <property type="entry name" value="LamG"/>
    <property type="match status" value="4"/>
</dbReference>
<proteinExistence type="inferred from homology"/>
<keyword evidence="10 17" id="KW-0472">Membrane</keyword>
<dbReference type="Gene3D" id="2.10.25.10">
    <property type="entry name" value="Laminin"/>
    <property type="match status" value="2"/>
</dbReference>
<dbReference type="SUPFAM" id="SSF49899">
    <property type="entry name" value="Concanavalin A-like lectins/glucanases"/>
    <property type="match status" value="4"/>
</dbReference>
<organism evidence="21">
    <name type="scientific">Hyalella azteca</name>
    <name type="common">Amphipod</name>
    <dbReference type="NCBI Taxonomy" id="294128"/>
    <lineage>
        <taxon>Eukaryota</taxon>
        <taxon>Metazoa</taxon>
        <taxon>Ecdysozoa</taxon>
        <taxon>Arthropoda</taxon>
        <taxon>Crustacea</taxon>
        <taxon>Multicrustacea</taxon>
        <taxon>Malacostraca</taxon>
        <taxon>Eumalacostraca</taxon>
        <taxon>Peracarida</taxon>
        <taxon>Amphipoda</taxon>
        <taxon>Senticaudata</taxon>
        <taxon>Talitrida</taxon>
        <taxon>Talitroidea</taxon>
        <taxon>Hyalellidae</taxon>
        <taxon>Hyalella</taxon>
    </lineage>
</organism>
<feature type="domain" description="Laminin G" evidence="19">
    <location>
        <begin position="1177"/>
        <end position="1358"/>
    </location>
</feature>
<dbReference type="CDD" id="cd00054">
    <property type="entry name" value="EGF_CA"/>
    <property type="match status" value="1"/>
</dbReference>
<comment type="similarity">
    <text evidence="2">Belongs to the P-Pant transferase superfamily. AcpS family.</text>
</comment>
<feature type="domain" description="Laminin G" evidence="19">
    <location>
        <begin position="953"/>
        <end position="1136"/>
    </location>
</feature>
<dbReference type="GO" id="GO:0008897">
    <property type="term" value="F:holo-[acyl-carrier-protein] synthase activity"/>
    <property type="evidence" value="ECO:0007669"/>
    <property type="project" value="UniProtKB-EC"/>
</dbReference>
<dbReference type="InterPro" id="IPR000742">
    <property type="entry name" value="EGF"/>
</dbReference>
<evidence type="ECO:0000256" key="11">
    <source>
        <dbReference type="ARBA" id="ARBA00023157"/>
    </source>
</evidence>
<dbReference type="Gene3D" id="2.60.120.260">
    <property type="entry name" value="Galactose-binding domain-like"/>
    <property type="match status" value="2"/>
</dbReference>
<evidence type="ECO:0000256" key="12">
    <source>
        <dbReference type="ARBA" id="ARBA00030484"/>
    </source>
</evidence>
<evidence type="ECO:0000256" key="4">
    <source>
        <dbReference type="ARBA" id="ARBA00016301"/>
    </source>
</evidence>
<evidence type="ECO:0000256" key="14">
    <source>
        <dbReference type="ARBA" id="ARBA00048641"/>
    </source>
</evidence>
<evidence type="ECO:0000259" key="20">
    <source>
        <dbReference type="PROSITE" id="PS50026"/>
    </source>
</evidence>
<protein>
    <recommendedName>
        <fullName evidence="4">L-aminoadipate-semialdehyde dehydrogenase-phosphopantetheinyl transferase</fullName>
    </recommendedName>
    <alternativeName>
        <fullName evidence="12">4'-phosphopantetheinyl transferase</fullName>
    </alternativeName>
    <alternativeName>
        <fullName evidence="13">Alpha-aminoadipic semialdehyde dehydrogenase-phosphopantetheinyl transferase</fullName>
    </alternativeName>
</protein>
<comment type="caution">
    <text evidence="21">The sequence shown here is derived from an EMBL/GenBank/DDBJ whole genome shotgun (WGS) entry which is preliminary data.</text>
</comment>
<dbReference type="PANTHER" id="PTHR15036">
    <property type="entry name" value="PIKACHURIN-LIKE PROTEIN"/>
    <property type="match status" value="1"/>
</dbReference>
<dbReference type="InterPro" id="IPR001791">
    <property type="entry name" value="Laminin_G"/>
</dbReference>
<evidence type="ECO:0000256" key="16">
    <source>
        <dbReference type="PROSITE-ProRule" id="PRU00076"/>
    </source>
</evidence>
<name>A0A6A0H6A6_HYAAZ</name>
<evidence type="ECO:0000256" key="13">
    <source>
        <dbReference type="ARBA" id="ARBA00033443"/>
    </source>
</evidence>
<gene>
    <name evidence="21" type="ORF">HAZT_HAZT007538</name>
</gene>
<dbReference type="InterPro" id="IPR050372">
    <property type="entry name" value="Neurexin-related_CASP"/>
</dbReference>
<dbReference type="InterPro" id="IPR037143">
    <property type="entry name" value="4-PPantetheinyl_Trfase_dom_sf"/>
</dbReference>
<dbReference type="OrthoDB" id="26719at2759"/>
<dbReference type="GO" id="GO:0016020">
    <property type="term" value="C:membrane"/>
    <property type="evidence" value="ECO:0007669"/>
    <property type="project" value="UniProtKB-SubCell"/>
</dbReference>
<dbReference type="InterPro" id="IPR008979">
    <property type="entry name" value="Galactose-bd-like_sf"/>
</dbReference>
<dbReference type="Pfam" id="PF02210">
    <property type="entry name" value="Laminin_G_2"/>
    <property type="match status" value="3"/>
</dbReference>
<keyword evidence="5 16" id="KW-0245">EGF-like domain</keyword>
<evidence type="ECO:0000256" key="2">
    <source>
        <dbReference type="ARBA" id="ARBA00006195"/>
    </source>
</evidence>
<comment type="catalytic activity">
    <reaction evidence="15">
        <text>apo-[ACP] + acetyl-CoA = acetyl-[ACP] + adenosine 3',5'-bisphosphate + H(+)</text>
        <dbReference type="Rhea" id="RHEA:46564"/>
        <dbReference type="Rhea" id="RHEA-COMP:9621"/>
        <dbReference type="Rhea" id="RHEA-COMP:9690"/>
        <dbReference type="ChEBI" id="CHEBI:15378"/>
        <dbReference type="ChEBI" id="CHEBI:29999"/>
        <dbReference type="ChEBI" id="CHEBI:57288"/>
        <dbReference type="ChEBI" id="CHEBI:58343"/>
        <dbReference type="ChEBI" id="CHEBI:78446"/>
    </reaction>
    <physiologicalReaction direction="left-to-right" evidence="15">
        <dbReference type="Rhea" id="RHEA:46565"/>
    </physiologicalReaction>
</comment>
<dbReference type="SMART" id="SM00181">
    <property type="entry name" value="EGF"/>
    <property type="match status" value="2"/>
</dbReference>
<dbReference type="Pfam" id="PF00754">
    <property type="entry name" value="F5_F8_type_C"/>
    <property type="match status" value="1"/>
</dbReference>
<dbReference type="FunFam" id="3.90.470.20:FF:000003">
    <property type="entry name" value="L-aminoadipate-semialdehyde dehydrogenase-phosphopantetheinyl transferase"/>
    <property type="match status" value="1"/>
</dbReference>
<evidence type="ECO:0000256" key="3">
    <source>
        <dbReference type="ARBA" id="ARBA00010241"/>
    </source>
</evidence>
<dbReference type="SUPFAM" id="SSF57196">
    <property type="entry name" value="EGF/Laminin"/>
    <property type="match status" value="1"/>
</dbReference>
<dbReference type="PROSITE" id="PS01286">
    <property type="entry name" value="FA58C_2"/>
    <property type="match status" value="1"/>
</dbReference>
<dbReference type="CDD" id="cd00053">
    <property type="entry name" value="EGF"/>
    <property type="match status" value="1"/>
</dbReference>
<dbReference type="Pfam" id="PF00008">
    <property type="entry name" value="EGF"/>
    <property type="match status" value="1"/>
</dbReference>
<evidence type="ECO:0000313" key="21">
    <source>
        <dbReference type="EMBL" id="KAA0201198.1"/>
    </source>
</evidence>
<evidence type="ECO:0000256" key="1">
    <source>
        <dbReference type="ARBA" id="ARBA00004479"/>
    </source>
</evidence>
<dbReference type="SMART" id="SM00231">
    <property type="entry name" value="FA58C"/>
    <property type="match status" value="1"/>
</dbReference>
<dbReference type="SUPFAM" id="SSF56214">
    <property type="entry name" value="4'-phosphopantetheinyl transferase"/>
    <property type="match status" value="2"/>
</dbReference>
<reference evidence="21" key="2">
    <citation type="journal article" date="2018" name="Environ. Sci. Technol.">
        <title>The Toxicogenome of Hyalella azteca: A Model for Sediment Ecotoxicology and Evolutionary Toxicology.</title>
        <authorList>
            <person name="Poynton H.C."/>
            <person name="Hasenbein S."/>
            <person name="Benoit J.B."/>
            <person name="Sepulveda M.S."/>
            <person name="Poelchau M.F."/>
            <person name="Hughes D.S.T."/>
            <person name="Murali S.C."/>
            <person name="Chen S."/>
            <person name="Glastad K.M."/>
            <person name="Goodisman M.A.D."/>
            <person name="Werren J.H."/>
            <person name="Vineis J.H."/>
            <person name="Bowen J.L."/>
            <person name="Friedrich M."/>
            <person name="Jones J."/>
            <person name="Robertson H.M."/>
            <person name="Feyereisen R."/>
            <person name="Mechler-Hickson A."/>
            <person name="Mathers N."/>
            <person name="Lee C.E."/>
            <person name="Colbourne J.K."/>
            <person name="Biales A."/>
            <person name="Johnston J.S."/>
            <person name="Wellborn G.A."/>
            <person name="Rosendale A.J."/>
            <person name="Cridge A.G."/>
            <person name="Munoz-Torres M.C."/>
            <person name="Bain P.A."/>
            <person name="Manny A.R."/>
            <person name="Major K.M."/>
            <person name="Lambert F.N."/>
            <person name="Vulpe C.D."/>
            <person name="Tuck P."/>
            <person name="Blalock B.J."/>
            <person name="Lin Y.Y."/>
            <person name="Smith M.E."/>
            <person name="Ochoa-Acuna H."/>
            <person name="Chen M.M."/>
            <person name="Childers C.P."/>
            <person name="Qu J."/>
            <person name="Dugan S."/>
            <person name="Lee S.L."/>
            <person name="Chao H."/>
            <person name="Dinh H."/>
            <person name="Han Y."/>
            <person name="Doddapaneni H."/>
            <person name="Worley K.C."/>
            <person name="Muzny D.M."/>
            <person name="Gibbs R.A."/>
            <person name="Richards S."/>
        </authorList>
    </citation>
    <scope>NUCLEOTIDE SEQUENCE</scope>
    <source>
        <strain evidence="21">HAZT.00-mixed</strain>
        <tissue evidence="21">Whole organism</tissue>
    </source>
</reference>
<feature type="domain" description="EGF-like" evidence="20">
    <location>
        <begin position="1137"/>
        <end position="1173"/>
    </location>
</feature>
<dbReference type="InterPro" id="IPR055066">
    <property type="entry name" value="AASDHPPT_N"/>
</dbReference>
<dbReference type="GO" id="GO:0000287">
    <property type="term" value="F:magnesium ion binding"/>
    <property type="evidence" value="ECO:0007669"/>
    <property type="project" value="InterPro"/>
</dbReference>
<evidence type="ECO:0000256" key="8">
    <source>
        <dbReference type="ARBA" id="ARBA00022729"/>
    </source>
</evidence>
<reference evidence="21" key="1">
    <citation type="submission" date="2014-08" db="EMBL/GenBank/DDBJ databases">
        <authorList>
            <person name="Murali S."/>
            <person name="Richards S."/>
            <person name="Bandaranaike D."/>
            <person name="Bellair M."/>
            <person name="Blankenburg K."/>
            <person name="Chao H."/>
            <person name="Dinh H."/>
            <person name="Doddapaneni H."/>
            <person name="Dugan-Rocha S."/>
            <person name="Elkadiri S."/>
            <person name="Gnanaolivu R."/>
            <person name="Hughes D."/>
            <person name="Lee S."/>
            <person name="Li M."/>
            <person name="Ming W."/>
            <person name="Munidasa M."/>
            <person name="Muniz J."/>
            <person name="Nguyen L."/>
            <person name="Osuji N."/>
            <person name="Pu L.-L."/>
            <person name="Puazo M."/>
            <person name="Skinner E."/>
            <person name="Qu C."/>
            <person name="Quiroz J."/>
            <person name="Raj R."/>
            <person name="Weissenberger G."/>
            <person name="Xin Y."/>
            <person name="Zou X."/>
            <person name="Han Y."/>
            <person name="Worley K."/>
            <person name="Muzny D."/>
            <person name="Gibbs R."/>
        </authorList>
    </citation>
    <scope>NUCLEOTIDE SEQUENCE</scope>
    <source>
        <strain evidence="21">HAZT.00-mixed</strain>
        <tissue evidence="21">Whole organism</tissue>
    </source>
</reference>
<evidence type="ECO:0000256" key="17">
    <source>
        <dbReference type="SAM" id="Phobius"/>
    </source>
</evidence>
<keyword evidence="6" id="KW-0808">Transferase</keyword>
<comment type="similarity">
    <text evidence="3">Belongs to the neurexin family.</text>
</comment>
<dbReference type="Pfam" id="PF01648">
    <property type="entry name" value="ACPS"/>
    <property type="match status" value="1"/>
</dbReference>
<evidence type="ECO:0000259" key="19">
    <source>
        <dbReference type="PROSITE" id="PS50025"/>
    </source>
</evidence>
<dbReference type="InterPro" id="IPR000421">
    <property type="entry name" value="FA58C"/>
</dbReference>
<keyword evidence="9 17" id="KW-1133">Transmembrane helix</keyword>
<comment type="catalytic activity">
    <reaction evidence="14">
        <text>apo-[ACP] + CoA = holo-[ACP] + adenosine 3',5'-bisphosphate + H(+)</text>
        <dbReference type="Rhea" id="RHEA:12068"/>
        <dbReference type="Rhea" id="RHEA-COMP:9685"/>
        <dbReference type="Rhea" id="RHEA-COMP:9690"/>
        <dbReference type="ChEBI" id="CHEBI:15378"/>
        <dbReference type="ChEBI" id="CHEBI:29999"/>
        <dbReference type="ChEBI" id="CHEBI:57287"/>
        <dbReference type="ChEBI" id="CHEBI:58343"/>
        <dbReference type="ChEBI" id="CHEBI:64479"/>
        <dbReference type="EC" id="2.7.8.7"/>
    </reaction>
    <physiologicalReaction direction="left-to-right" evidence="14">
        <dbReference type="Rhea" id="RHEA:12069"/>
    </physiologicalReaction>
</comment>
<feature type="domain" description="EGF-like" evidence="20">
    <location>
        <begin position="698"/>
        <end position="735"/>
    </location>
</feature>
<dbReference type="InterPro" id="IPR008278">
    <property type="entry name" value="4-PPantetheinyl_Trfase_dom"/>
</dbReference>
<evidence type="ECO:0000259" key="18">
    <source>
        <dbReference type="PROSITE" id="PS50022"/>
    </source>
</evidence>
<keyword evidence="8" id="KW-0732">Signal</keyword>
<sequence>MITTRWAFNTSQWVNTAENWRHCLSAIQPEEVQRISEFVYSNSAVSSLVGRLLLRRWAAKCQGLHGSAAQFVRSEKGRPELVLRNELPGHDVDVNISHQGSWVVLAAGKQCKVGIDVMKVQYCGGKSTSEFFRLMKRQFTTEEWNTIYTKEDEWSQLASFYRHWCLKEAFVKALGVGIGYDLQKISFKLTRSADYSQYLEIDLGDTKNITALATQGRQDSQEYVTAFTLSTAQDGILFSQIKGPDGSIWRLVVELPELMRVSKFATQGRQNSREFVSEFLLQYSTNGDSWISYKNAGGLEEAFRGNNDGNTVVVTRFETEIIARYLRINPTRWRDRISMRVEVYGCKYVLHLSVRESISFRGQSMVEMNLQHAPIISNLDHMRFRLRTNQPDGVLLYGRGSQGDYLALQLVNNRLVLNINLGSQQMTSLSVGSLLDDNAWHDIEIRRNYNNISLLADRVRIDDVIVGDYPRLDLNRKFYIGGVPNREPGLVSRVNFTGCLENLFINGTSVVHQMKNPDPHAEYYGKPTYKLINTEFTCPYGESVDLTLTFKSPEAYLRYNSYEDFPSINVSLEFRTYEPKGLLIYHKFSEEGYFKVRTEDSFALPLIFLFLEDGHVKVEVELVIGKNKMLLVVDDVPMHTSRLIDIKSGKFFLIAGGVYGSVGFMGCLRKISVVGYHQKPKPEEIIQPEDVVVAACEILDRCNPNPCQHGASCYQDSEEFHCDCTGTGYSGAVCHVAMNPVSCAAYGKQNPHTKKADIYLDVDGSGPLEPFPVTCEFYNDDQTYTHLHHKQNQLTTVDGFSAAGSYVQDIQYDADFNQIEVLVNRSQNCRQRLHFECLTARLFNTPSNEDTQFRPSTWWVSRHNQPMDYWGGSLPGSRKCECGLTGNCMDATRWCNCDSGWDSWLFDSGDLTIKEHLPVRQLRIGDTGSPLDSKRARFKLGPLICDGDNVFDNVVTFRKADASINLPRYDMGHAGDIYFEFKTTTRDGCLIHARGPEDFIKVSIIGGLVLQFQYQAGAGPMAVTIETAYVLNDDTWHSVLVERNRKEARMIVDSGRKATVKEPPGPVRALYLTSDFVVGKIFYSVAKSHPLKCVTGSTVDYRDGYVGCIRALILNGELQDLRGRAERGLYGVHGGCVGKCVSSPCLNNGTCYELYHSFACECRWTAFKGPICADEIGIKMLTDTMVKYQIPGSYMSTIAEKIRVGFTSTNPRGFLVGLYSNMTGEYLTLALSNSGHLRVTFDFGFERHEFVYEGRTFHEGQNHDVRLYRKDGGKTWVMEVDNYDPREWTFPVKESDDAQFNNIQYMYVGKNESMVEGFVGCISRVEFDDIYPLKFLFQQDGPDNIKAESTGKIFEDYCGIEPIRHPEEETETRPPPLLSEEVLMELYDDNSALLGGILVVLFLILIILGILIGRYIARHKGDYRTHEADGAELAPDADWAVQNSRTGHQVKRNTEMYI</sequence>
<dbReference type="Gene3D" id="3.90.470.20">
    <property type="entry name" value="4'-phosphopantetheinyl transferase domain"/>
    <property type="match status" value="1"/>
</dbReference>
<dbReference type="Gene3D" id="2.60.120.1000">
    <property type="match status" value="1"/>
</dbReference>
<comment type="subcellular location">
    <subcellularLocation>
        <location evidence="1">Membrane</location>
        <topology evidence="1">Single-pass type I membrane protein</topology>
    </subcellularLocation>
</comment>
<keyword evidence="7 17" id="KW-0812">Transmembrane</keyword>
<dbReference type="PANTHER" id="PTHR15036:SF91">
    <property type="entry name" value="NEUREXIN-4"/>
    <property type="match status" value="1"/>
</dbReference>
<accession>A0A6A0H6A6</accession>
<keyword evidence="11" id="KW-1015">Disulfide bond</keyword>